<evidence type="ECO:0000313" key="1">
    <source>
        <dbReference type="EMBL" id="KAA6332888.1"/>
    </source>
</evidence>
<protein>
    <submittedName>
        <fullName evidence="1">Uncharacterized protein</fullName>
    </submittedName>
</protein>
<gene>
    <name evidence="1" type="ORF">EZS27_018644</name>
</gene>
<name>A0A5J4RH29_9ZZZZ</name>
<dbReference type="EMBL" id="SNRY01001183">
    <property type="protein sequence ID" value="KAA6332888.1"/>
    <property type="molecule type" value="Genomic_DNA"/>
</dbReference>
<reference evidence="1" key="1">
    <citation type="submission" date="2019-03" db="EMBL/GenBank/DDBJ databases">
        <title>Single cell metagenomics reveals metabolic interactions within the superorganism composed of flagellate Streblomastix strix and complex community of Bacteroidetes bacteria on its surface.</title>
        <authorList>
            <person name="Treitli S.C."/>
            <person name="Kolisko M."/>
            <person name="Husnik F."/>
            <person name="Keeling P."/>
            <person name="Hampl V."/>
        </authorList>
    </citation>
    <scope>NUCLEOTIDE SEQUENCE</scope>
    <source>
        <strain evidence="1">STM</strain>
    </source>
</reference>
<organism evidence="1">
    <name type="scientific">termite gut metagenome</name>
    <dbReference type="NCBI Taxonomy" id="433724"/>
    <lineage>
        <taxon>unclassified sequences</taxon>
        <taxon>metagenomes</taxon>
        <taxon>organismal metagenomes</taxon>
    </lineage>
</organism>
<proteinExistence type="predicted"/>
<sequence length="66" mass="7348">MGCGLLDTIARFLGIVVPILPAYELLNRYNCSKRADFHTFQAAGARIGMRQLGMFVPKKIHLADNL</sequence>
<comment type="caution">
    <text evidence="1">The sequence shown here is derived from an EMBL/GenBank/DDBJ whole genome shotgun (WGS) entry which is preliminary data.</text>
</comment>
<dbReference type="AlphaFoldDB" id="A0A5J4RH29"/>
<accession>A0A5J4RH29</accession>